<keyword evidence="1" id="KW-0812">Transmembrane</keyword>
<dbReference type="AlphaFoldDB" id="A0A914RZB3"/>
<evidence type="ECO:0000313" key="3">
    <source>
        <dbReference type="WBParaSite" id="PEQ_0001166801-mRNA-1"/>
    </source>
</evidence>
<protein>
    <submittedName>
        <fullName evidence="3">Uncharacterized protein</fullName>
    </submittedName>
</protein>
<dbReference type="WBParaSite" id="PEQ_0001166801-mRNA-1">
    <property type="protein sequence ID" value="PEQ_0001166801-mRNA-1"/>
    <property type="gene ID" value="PEQ_0001166801"/>
</dbReference>
<feature type="transmembrane region" description="Helical" evidence="1">
    <location>
        <begin position="12"/>
        <end position="32"/>
    </location>
</feature>
<name>A0A914RZB3_PAREQ</name>
<proteinExistence type="predicted"/>
<reference evidence="3" key="1">
    <citation type="submission" date="2022-11" db="UniProtKB">
        <authorList>
            <consortium name="WormBaseParasite"/>
        </authorList>
    </citation>
    <scope>IDENTIFICATION</scope>
</reference>
<organism evidence="2 3">
    <name type="scientific">Parascaris equorum</name>
    <name type="common">Equine roundworm</name>
    <dbReference type="NCBI Taxonomy" id="6256"/>
    <lineage>
        <taxon>Eukaryota</taxon>
        <taxon>Metazoa</taxon>
        <taxon>Ecdysozoa</taxon>
        <taxon>Nematoda</taxon>
        <taxon>Chromadorea</taxon>
        <taxon>Rhabditida</taxon>
        <taxon>Spirurina</taxon>
        <taxon>Ascaridomorpha</taxon>
        <taxon>Ascaridoidea</taxon>
        <taxon>Ascarididae</taxon>
        <taxon>Parascaris</taxon>
    </lineage>
</organism>
<evidence type="ECO:0000313" key="2">
    <source>
        <dbReference type="Proteomes" id="UP000887564"/>
    </source>
</evidence>
<accession>A0A914RZB3</accession>
<sequence length="52" mass="6057">MVYDIGSTAWLPITNDTFIFIIYAVACTAAFYRRLKAVVQKSDKVDWRHMTE</sequence>
<evidence type="ECO:0000256" key="1">
    <source>
        <dbReference type="SAM" id="Phobius"/>
    </source>
</evidence>
<dbReference type="Proteomes" id="UP000887564">
    <property type="component" value="Unplaced"/>
</dbReference>
<keyword evidence="2" id="KW-1185">Reference proteome</keyword>
<keyword evidence="1" id="KW-1133">Transmembrane helix</keyword>
<keyword evidence="1" id="KW-0472">Membrane</keyword>